<reference evidence="1" key="1">
    <citation type="submission" date="2021-02" db="EMBL/GenBank/DDBJ databases">
        <authorList>
            <person name="Han P."/>
        </authorList>
    </citation>
    <scope>NUCLEOTIDE SEQUENCE</scope>
    <source>
        <strain evidence="1">Candidatus Nitrotoga sp. ZN8</strain>
    </source>
</reference>
<accession>A0A916BEG5</accession>
<protein>
    <submittedName>
        <fullName evidence="1">Uncharacterized protein</fullName>
    </submittedName>
</protein>
<name>A0A916BEG5_9PROT</name>
<sequence length="47" mass="5185">MTALNSAIQLQTCNPSLQAALEDLYTSGQCQVRKEKRSAPLHPIPFN</sequence>
<dbReference type="Proteomes" id="UP000675882">
    <property type="component" value="Unassembled WGS sequence"/>
</dbReference>
<dbReference type="EMBL" id="CAJNBL010000024">
    <property type="protein sequence ID" value="CAE6719438.1"/>
    <property type="molecule type" value="Genomic_DNA"/>
</dbReference>
<keyword evidence="2" id="KW-1185">Reference proteome</keyword>
<evidence type="ECO:0000313" key="1">
    <source>
        <dbReference type="EMBL" id="CAE6719438.1"/>
    </source>
</evidence>
<evidence type="ECO:0000313" key="2">
    <source>
        <dbReference type="Proteomes" id="UP000675882"/>
    </source>
</evidence>
<comment type="caution">
    <text evidence="1">The sequence shown here is derived from an EMBL/GenBank/DDBJ whole genome shotgun (WGS) entry which is preliminary data.</text>
</comment>
<gene>
    <name evidence="1" type="ORF">NTGZN8_300018</name>
</gene>
<dbReference type="AlphaFoldDB" id="A0A916BEG5"/>
<proteinExistence type="predicted"/>
<organism evidence="1 2">
    <name type="scientific">Candidatus Nitrotoga fabula</name>
    <dbReference type="NCBI Taxonomy" id="2182327"/>
    <lineage>
        <taxon>Bacteria</taxon>
        <taxon>Pseudomonadati</taxon>
        <taxon>Pseudomonadota</taxon>
        <taxon>Betaproteobacteria</taxon>
        <taxon>Nitrosomonadales</taxon>
        <taxon>Gallionellaceae</taxon>
        <taxon>Candidatus Nitrotoga</taxon>
    </lineage>
</organism>